<feature type="region of interest" description="Disordered" evidence="5">
    <location>
        <begin position="66"/>
        <end position="93"/>
    </location>
</feature>
<dbReference type="GO" id="GO:0005737">
    <property type="term" value="C:cytoplasm"/>
    <property type="evidence" value="ECO:0007669"/>
    <property type="project" value="TreeGrafter"/>
</dbReference>
<dbReference type="InterPro" id="IPR047243">
    <property type="entry name" value="RING-H2_BRAP2"/>
</dbReference>
<organism evidence="8 9">
    <name type="scientific">Geosmithia morbida</name>
    <dbReference type="NCBI Taxonomy" id="1094350"/>
    <lineage>
        <taxon>Eukaryota</taxon>
        <taxon>Fungi</taxon>
        <taxon>Dikarya</taxon>
        <taxon>Ascomycota</taxon>
        <taxon>Pezizomycotina</taxon>
        <taxon>Sordariomycetes</taxon>
        <taxon>Hypocreomycetidae</taxon>
        <taxon>Hypocreales</taxon>
        <taxon>Bionectriaceae</taxon>
        <taxon>Geosmithia</taxon>
    </lineage>
</organism>
<feature type="domain" description="UBP-type" evidence="7">
    <location>
        <begin position="337"/>
        <end position="450"/>
    </location>
</feature>
<dbReference type="GO" id="GO:0008270">
    <property type="term" value="F:zinc ion binding"/>
    <property type="evidence" value="ECO:0007669"/>
    <property type="project" value="UniProtKB-KW"/>
</dbReference>
<name>A0A9P4Z176_9HYPO</name>
<dbReference type="Proteomes" id="UP000749293">
    <property type="component" value="Unassembled WGS sequence"/>
</dbReference>
<dbReference type="SMART" id="SM00184">
    <property type="entry name" value="RING"/>
    <property type="match status" value="1"/>
</dbReference>
<dbReference type="PROSITE" id="PS50089">
    <property type="entry name" value="ZF_RING_2"/>
    <property type="match status" value="1"/>
</dbReference>
<reference evidence="8" key="1">
    <citation type="submission" date="2020-03" db="EMBL/GenBank/DDBJ databases">
        <title>Site-based positive gene gene selection in Geosmithia morbida across the United States reveals a broad range of putative effectors and factors for local host and environmental adapation.</title>
        <authorList>
            <person name="Onufrak A."/>
            <person name="Murdoch R.W."/>
            <person name="Gazis R."/>
            <person name="Huff M."/>
            <person name="Staton M."/>
            <person name="Klingeman W."/>
            <person name="Hadziabdic D."/>
        </authorList>
    </citation>
    <scope>NUCLEOTIDE SEQUENCE</scope>
    <source>
        <strain evidence="8">1262</strain>
    </source>
</reference>
<evidence type="ECO:0000313" key="9">
    <source>
        <dbReference type="Proteomes" id="UP000749293"/>
    </source>
</evidence>
<dbReference type="PANTHER" id="PTHR24007">
    <property type="entry name" value="BRCA1-ASSOCIATED PROTEIN"/>
    <property type="match status" value="1"/>
</dbReference>
<evidence type="ECO:0000256" key="2">
    <source>
        <dbReference type="ARBA" id="ARBA00022771"/>
    </source>
</evidence>
<evidence type="ECO:0000256" key="5">
    <source>
        <dbReference type="SAM" id="MobiDB-lite"/>
    </source>
</evidence>
<feature type="non-terminal residue" evidence="8">
    <location>
        <position position="638"/>
    </location>
</feature>
<keyword evidence="1" id="KW-0479">Metal-binding</keyword>
<dbReference type="InterPro" id="IPR001607">
    <property type="entry name" value="Znf_UBP"/>
</dbReference>
<dbReference type="GO" id="GO:0016567">
    <property type="term" value="P:protein ubiquitination"/>
    <property type="evidence" value="ECO:0007669"/>
    <property type="project" value="TreeGrafter"/>
</dbReference>
<accession>A0A9P4Z176</accession>
<evidence type="ECO:0000256" key="4">
    <source>
        <dbReference type="PROSITE-ProRule" id="PRU00502"/>
    </source>
</evidence>
<feature type="compositionally biased region" description="Acidic residues" evidence="5">
    <location>
        <begin position="467"/>
        <end position="484"/>
    </location>
</feature>
<evidence type="ECO:0000256" key="1">
    <source>
        <dbReference type="ARBA" id="ARBA00022723"/>
    </source>
</evidence>
<evidence type="ECO:0000259" key="6">
    <source>
        <dbReference type="PROSITE" id="PS50089"/>
    </source>
</evidence>
<dbReference type="InterPro" id="IPR011422">
    <property type="entry name" value="BRAP2/ETP1_RRM"/>
</dbReference>
<dbReference type="SUPFAM" id="SSF57850">
    <property type="entry name" value="RING/U-box"/>
    <property type="match status" value="1"/>
</dbReference>
<feature type="compositionally biased region" description="Basic and acidic residues" evidence="5">
    <location>
        <begin position="554"/>
        <end position="571"/>
    </location>
</feature>
<feature type="domain" description="RING-type" evidence="6">
    <location>
        <begin position="301"/>
        <end position="340"/>
    </location>
</feature>
<dbReference type="InterPro" id="IPR013083">
    <property type="entry name" value="Znf_RING/FYVE/PHD"/>
</dbReference>
<dbReference type="Pfam" id="PF02148">
    <property type="entry name" value="zf-UBP"/>
    <property type="match status" value="1"/>
</dbReference>
<dbReference type="InterPro" id="IPR001841">
    <property type="entry name" value="Znf_RING"/>
</dbReference>
<dbReference type="Gene3D" id="3.30.40.10">
    <property type="entry name" value="Zinc/RING finger domain, C3HC4 (zinc finger)"/>
    <property type="match status" value="2"/>
</dbReference>
<evidence type="ECO:0000259" key="7">
    <source>
        <dbReference type="PROSITE" id="PS50271"/>
    </source>
</evidence>
<dbReference type="PROSITE" id="PS50271">
    <property type="entry name" value="ZF_UBP"/>
    <property type="match status" value="1"/>
</dbReference>
<dbReference type="GO" id="GO:0007265">
    <property type="term" value="P:Ras protein signal transduction"/>
    <property type="evidence" value="ECO:0007669"/>
    <property type="project" value="TreeGrafter"/>
</dbReference>
<comment type="caution">
    <text evidence="8">The sequence shown here is derived from an EMBL/GenBank/DDBJ whole genome shotgun (WGS) entry which is preliminary data.</text>
</comment>
<gene>
    <name evidence="8" type="ORF">GMORB2_0790</name>
</gene>
<keyword evidence="2 4" id="KW-0863">Zinc-finger</keyword>
<feature type="region of interest" description="Disordered" evidence="5">
    <location>
        <begin position="266"/>
        <end position="291"/>
    </location>
</feature>
<dbReference type="Pfam" id="PF13639">
    <property type="entry name" value="zf-RING_2"/>
    <property type="match status" value="1"/>
</dbReference>
<dbReference type="Pfam" id="PF07576">
    <property type="entry name" value="BRAP2"/>
    <property type="match status" value="1"/>
</dbReference>
<dbReference type="EMBL" id="JAANYQ010000002">
    <property type="protein sequence ID" value="KAF4125546.1"/>
    <property type="molecule type" value="Genomic_DNA"/>
</dbReference>
<protein>
    <submittedName>
        <fullName evidence="8">BRCA1-associated protein</fullName>
    </submittedName>
</protein>
<dbReference type="PANTHER" id="PTHR24007:SF7">
    <property type="entry name" value="BRCA1-ASSOCIATED PROTEIN"/>
    <property type="match status" value="1"/>
</dbReference>
<dbReference type="OrthoDB" id="273556at2759"/>
<keyword evidence="3" id="KW-0862">Zinc</keyword>
<dbReference type="RefSeq" id="XP_035324198.1">
    <property type="nucleotide sequence ID" value="XM_035462774.1"/>
</dbReference>
<feature type="compositionally biased region" description="Low complexity" evidence="5">
    <location>
        <begin position="266"/>
        <end position="280"/>
    </location>
</feature>
<feature type="region of interest" description="Disordered" evidence="5">
    <location>
        <begin position="1"/>
        <end position="29"/>
    </location>
</feature>
<feature type="region of interest" description="Disordered" evidence="5">
    <location>
        <begin position="445"/>
        <end position="486"/>
    </location>
</feature>
<proteinExistence type="predicted"/>
<dbReference type="CDD" id="cd16457">
    <property type="entry name" value="RING-H2_BRAP2"/>
    <property type="match status" value="1"/>
</dbReference>
<keyword evidence="9" id="KW-1185">Reference proteome</keyword>
<dbReference type="GO" id="GO:0061630">
    <property type="term" value="F:ubiquitin protein ligase activity"/>
    <property type="evidence" value="ECO:0007669"/>
    <property type="project" value="TreeGrafter"/>
</dbReference>
<dbReference type="SMART" id="SM00290">
    <property type="entry name" value="ZnF_UBP"/>
    <property type="match status" value="1"/>
</dbReference>
<dbReference type="AlphaFoldDB" id="A0A9P4Z176"/>
<feature type="non-terminal residue" evidence="8">
    <location>
        <position position="1"/>
    </location>
</feature>
<feature type="region of interest" description="Disordered" evidence="5">
    <location>
        <begin position="554"/>
        <end position="588"/>
    </location>
</feature>
<evidence type="ECO:0000256" key="3">
    <source>
        <dbReference type="ARBA" id="ARBA00022833"/>
    </source>
</evidence>
<dbReference type="GeneID" id="55967020"/>
<evidence type="ECO:0000313" key="8">
    <source>
        <dbReference type="EMBL" id="KAF4125546.1"/>
    </source>
</evidence>
<feature type="compositionally biased region" description="Acidic residues" evidence="5">
    <location>
        <begin position="15"/>
        <end position="26"/>
    </location>
</feature>
<sequence length="638" mass="69388">LYSTPTPGAERSNSDDDGDDDDDDDIWVPPAQADIFDDNLPSHAHAHAPAATQDWRFGRVSVQTVSRGSPSGIMAGEQQAEPGAAPSLGPTLGSGNRAEYVPLHTKNTELGWGIVHFYREGEESQWVTRGNNNSNAAAAAAAAGGGGGGSADNEGEGDCTTLCIPAVPAWMTPSDFLGFIGERWQDDIGHYRMVMTSKMNKYLALLRFRNSDSAKKWKKEFDGKVFNTTNLENCHVVFVKRITFDMPGQRVGEAAAAASTTAAGAAEAGAGPSSSSSTAAVSNTPKPFPPPAPNLVELPTCPVCLERMDETSGLMTIPCSHVFHCTCLKNWKGSGCPVCRFTNAPRGYEGDGGERGDPTNPYSQPFGASVSNLCSVCDSSEDLWICLICGRVGCGRYKGGHAKDHWKETAHSFALELETQYVWDYAEDAWVHRLIRNKGDGKVVELPVRSGTRGGRRSRGRGHGNGYDDDDGDDDNDTDGDDGDVVPRAKLESIGFEYSQLITSQLESQRTYYEEQLKKAIDMVSEASGTAESAKRSAETAAAHVAELEEKHRRLADETVPQLERDLERERRRAAKSQDLARSLGNSVQEEKRINEGLVERIHHLEGRMNEALRQVEGLKGEKAELEEMNRDLTMFIS</sequence>